<dbReference type="Proteomes" id="UP000002051">
    <property type="component" value="Chromosome 8"/>
</dbReference>
<dbReference type="InterPro" id="IPR036574">
    <property type="entry name" value="Scorpion_toxin-like_sf"/>
</dbReference>
<feature type="chain" id="PRO_5014574178" evidence="1">
    <location>
        <begin position="32"/>
        <end position="80"/>
    </location>
</feature>
<name>G7LB11_MEDTR</name>
<reference evidence="6" key="4">
    <citation type="journal article" date="2018" name="Nat. Plants">
        <title>Whole-genome landscape of Medicago truncatula symbiotic genes.</title>
        <authorList>
            <person name="Pecrix Y."/>
            <person name="Staton S.E."/>
            <person name="Sallet E."/>
            <person name="Lelandais-Briere C."/>
            <person name="Moreau S."/>
            <person name="Carrere S."/>
            <person name="Blein T."/>
            <person name="Jardinaud M.F."/>
            <person name="Latrasse D."/>
            <person name="Zouine M."/>
            <person name="Zahm M."/>
            <person name="Kreplak J."/>
            <person name="Mayjonade B."/>
            <person name="Satge C."/>
            <person name="Perez M."/>
            <person name="Cauet S."/>
            <person name="Marande W."/>
            <person name="Chantry-Darmon C."/>
            <person name="Lopez-Roques C."/>
            <person name="Bouchez O."/>
            <person name="Berard A."/>
            <person name="Debelle F."/>
            <person name="Munos S."/>
            <person name="Bendahmane A."/>
            <person name="Berges H."/>
            <person name="Niebel A."/>
            <person name="Buitink J."/>
            <person name="Frugier F."/>
            <person name="Benhamed M."/>
            <person name="Crespi M."/>
            <person name="Gouzy J."/>
            <person name="Gamas P."/>
        </authorList>
    </citation>
    <scope>NUCLEOTIDE SEQUENCE [LARGE SCALE GENOMIC DNA]</scope>
    <source>
        <strain evidence="6">cv. Jemalong A17</strain>
    </source>
</reference>
<gene>
    <name evidence="2" type="ordered locus">MTR_8g056870</name>
    <name evidence="3" type="ORF">MtrunA17_Chr8g0357291</name>
</gene>
<evidence type="ECO:0000313" key="2">
    <source>
        <dbReference type="EMBL" id="AET02876.1"/>
    </source>
</evidence>
<proteinExistence type="predicted"/>
<dbReference type="EMBL" id="PSQE01000008">
    <property type="protein sequence ID" value="RHN40669.1"/>
    <property type="molecule type" value="Genomic_DNA"/>
</dbReference>
<dbReference type="Gramene" id="rna46855">
    <property type="protein sequence ID" value="RHN40669.1"/>
    <property type="gene ID" value="gene46855"/>
</dbReference>
<organism evidence="2 5">
    <name type="scientific">Medicago truncatula</name>
    <name type="common">Barrel medic</name>
    <name type="synonym">Medicago tribuloides</name>
    <dbReference type="NCBI Taxonomy" id="3880"/>
    <lineage>
        <taxon>Eukaryota</taxon>
        <taxon>Viridiplantae</taxon>
        <taxon>Streptophyta</taxon>
        <taxon>Embryophyta</taxon>
        <taxon>Tracheophyta</taxon>
        <taxon>Spermatophyta</taxon>
        <taxon>Magnoliopsida</taxon>
        <taxon>eudicotyledons</taxon>
        <taxon>Gunneridae</taxon>
        <taxon>Pentapetalae</taxon>
        <taxon>rosids</taxon>
        <taxon>fabids</taxon>
        <taxon>Fabales</taxon>
        <taxon>Fabaceae</taxon>
        <taxon>Papilionoideae</taxon>
        <taxon>50 kb inversion clade</taxon>
        <taxon>NPAAA clade</taxon>
        <taxon>Hologalegina</taxon>
        <taxon>IRL clade</taxon>
        <taxon>Trifolieae</taxon>
        <taxon>Medicago</taxon>
    </lineage>
</organism>
<dbReference type="Gene3D" id="3.30.30.10">
    <property type="entry name" value="Knottin, scorpion toxin-like"/>
    <property type="match status" value="1"/>
</dbReference>
<dbReference type="GO" id="GO:0006952">
    <property type="term" value="P:defense response"/>
    <property type="evidence" value="ECO:0000318"/>
    <property type="project" value="GO_Central"/>
</dbReference>
<dbReference type="EnsemblPlants" id="AET02876">
    <property type="protein sequence ID" value="AET02876"/>
    <property type="gene ID" value="MTR_8g056870"/>
</dbReference>
<evidence type="ECO:0000313" key="6">
    <source>
        <dbReference type="Proteomes" id="UP000265566"/>
    </source>
</evidence>
<evidence type="ECO:0000313" key="4">
    <source>
        <dbReference type="EnsemblPlants" id="AET02876"/>
    </source>
</evidence>
<reference evidence="4" key="3">
    <citation type="submission" date="2015-04" db="UniProtKB">
        <authorList>
            <consortium name="EnsemblPlants"/>
        </authorList>
    </citation>
    <scope>IDENTIFICATION</scope>
    <source>
        <strain evidence="4">cv. Jemalong A17</strain>
    </source>
</reference>
<dbReference type="HOGENOM" id="CLU_161668_3_1_1"/>
<evidence type="ECO:0000313" key="5">
    <source>
        <dbReference type="Proteomes" id="UP000002051"/>
    </source>
</evidence>
<keyword evidence="5" id="KW-1185">Reference proteome</keyword>
<protein>
    <submittedName>
        <fullName evidence="2">Defensin-like protein</fullName>
    </submittedName>
    <submittedName>
        <fullName evidence="3">Putative knottin, scorpion toxin</fullName>
    </submittedName>
</protein>
<feature type="signal peptide" evidence="1">
    <location>
        <begin position="1"/>
        <end position="31"/>
    </location>
</feature>
<evidence type="ECO:0000256" key="1">
    <source>
        <dbReference type="SAM" id="SignalP"/>
    </source>
</evidence>
<dbReference type="PaxDb" id="3880-AET02876"/>
<evidence type="ECO:0000313" key="3">
    <source>
        <dbReference type="EMBL" id="RHN40669.1"/>
    </source>
</evidence>
<dbReference type="AlphaFoldDB" id="G7LB11"/>
<sequence>MTSSLSKFYTIFILILLCLVFLLIFTWEVEAKLCGKPNRTLSSPCIDSVCYAKCIDSDLDAVSGSCEGFFTSECFCYYEC</sequence>
<dbReference type="Proteomes" id="UP000265566">
    <property type="component" value="Chromosome 8"/>
</dbReference>
<reference evidence="2 5" key="1">
    <citation type="journal article" date="2011" name="Nature">
        <title>The Medicago genome provides insight into the evolution of rhizobial symbioses.</title>
        <authorList>
            <person name="Young N.D."/>
            <person name="Debelle F."/>
            <person name="Oldroyd G.E."/>
            <person name="Geurts R."/>
            <person name="Cannon S.B."/>
            <person name="Udvardi M.K."/>
            <person name="Benedito V.A."/>
            <person name="Mayer K.F."/>
            <person name="Gouzy J."/>
            <person name="Schoof H."/>
            <person name="Van de Peer Y."/>
            <person name="Proost S."/>
            <person name="Cook D.R."/>
            <person name="Meyers B.C."/>
            <person name="Spannagl M."/>
            <person name="Cheung F."/>
            <person name="De Mita S."/>
            <person name="Krishnakumar V."/>
            <person name="Gundlach H."/>
            <person name="Zhou S."/>
            <person name="Mudge J."/>
            <person name="Bharti A.K."/>
            <person name="Murray J.D."/>
            <person name="Naoumkina M.A."/>
            <person name="Rosen B."/>
            <person name="Silverstein K.A."/>
            <person name="Tang H."/>
            <person name="Rombauts S."/>
            <person name="Zhao P.X."/>
            <person name="Zhou P."/>
            <person name="Barbe V."/>
            <person name="Bardou P."/>
            <person name="Bechner M."/>
            <person name="Bellec A."/>
            <person name="Berger A."/>
            <person name="Berges H."/>
            <person name="Bidwell S."/>
            <person name="Bisseling T."/>
            <person name="Choisne N."/>
            <person name="Couloux A."/>
            <person name="Denny R."/>
            <person name="Deshpande S."/>
            <person name="Dai X."/>
            <person name="Doyle J.J."/>
            <person name="Dudez A.M."/>
            <person name="Farmer A.D."/>
            <person name="Fouteau S."/>
            <person name="Franken C."/>
            <person name="Gibelin C."/>
            <person name="Gish J."/>
            <person name="Goldstein S."/>
            <person name="Gonzalez A.J."/>
            <person name="Green P.J."/>
            <person name="Hallab A."/>
            <person name="Hartog M."/>
            <person name="Hua A."/>
            <person name="Humphray S.J."/>
            <person name="Jeong D.H."/>
            <person name="Jing Y."/>
            <person name="Jocker A."/>
            <person name="Kenton S.M."/>
            <person name="Kim D.J."/>
            <person name="Klee K."/>
            <person name="Lai H."/>
            <person name="Lang C."/>
            <person name="Lin S."/>
            <person name="Macmil S.L."/>
            <person name="Magdelenat G."/>
            <person name="Matthews L."/>
            <person name="McCorrison J."/>
            <person name="Monaghan E.L."/>
            <person name="Mun J.H."/>
            <person name="Najar F.Z."/>
            <person name="Nicholson C."/>
            <person name="Noirot C."/>
            <person name="O'Bleness M."/>
            <person name="Paule C.R."/>
            <person name="Poulain J."/>
            <person name="Prion F."/>
            <person name="Qin B."/>
            <person name="Qu C."/>
            <person name="Retzel E.F."/>
            <person name="Riddle C."/>
            <person name="Sallet E."/>
            <person name="Samain S."/>
            <person name="Samson N."/>
            <person name="Sanders I."/>
            <person name="Saurat O."/>
            <person name="Scarpelli C."/>
            <person name="Schiex T."/>
            <person name="Segurens B."/>
            <person name="Severin A.J."/>
            <person name="Sherrier D.J."/>
            <person name="Shi R."/>
            <person name="Sims S."/>
            <person name="Singer S.R."/>
            <person name="Sinharoy S."/>
            <person name="Sterck L."/>
            <person name="Viollet A."/>
            <person name="Wang B.B."/>
            <person name="Wang K."/>
            <person name="Wang M."/>
            <person name="Wang X."/>
            <person name="Warfsmann J."/>
            <person name="Weissenbach J."/>
            <person name="White D.D."/>
            <person name="White J.D."/>
            <person name="Wiley G.B."/>
            <person name="Wincker P."/>
            <person name="Xing Y."/>
            <person name="Yang L."/>
            <person name="Yao Z."/>
            <person name="Ying F."/>
            <person name="Zhai J."/>
            <person name="Zhou L."/>
            <person name="Zuber A."/>
            <person name="Denarie J."/>
            <person name="Dixon R.A."/>
            <person name="May G.D."/>
            <person name="Schwartz D.C."/>
            <person name="Rogers J."/>
            <person name="Quetier F."/>
            <person name="Town C.D."/>
            <person name="Roe B.A."/>
        </authorList>
    </citation>
    <scope>NUCLEOTIDE SEQUENCE [LARGE SCALE GENOMIC DNA]</scope>
    <source>
        <strain evidence="2">A17</strain>
        <strain evidence="4 5">cv. Jemalong A17</strain>
    </source>
</reference>
<dbReference type="EMBL" id="CM001224">
    <property type="protein sequence ID" value="AET02876.1"/>
    <property type="molecule type" value="Genomic_DNA"/>
</dbReference>
<accession>G7LB11</accession>
<keyword evidence="1" id="KW-0732">Signal</keyword>
<reference evidence="3" key="5">
    <citation type="journal article" date="2018" name="Nat. Plants">
        <title>Whole-genome landscape of Medicago truncatula symbiotic genes.</title>
        <authorList>
            <person name="Pecrix Y."/>
            <person name="Gamas P."/>
            <person name="Carrere S."/>
        </authorList>
    </citation>
    <scope>NUCLEOTIDE SEQUENCE</scope>
    <source>
        <tissue evidence="3">Leaves</tissue>
    </source>
</reference>
<reference evidence="2 5" key="2">
    <citation type="journal article" date="2014" name="BMC Genomics">
        <title>An improved genome release (version Mt4.0) for the model legume Medicago truncatula.</title>
        <authorList>
            <person name="Tang H."/>
            <person name="Krishnakumar V."/>
            <person name="Bidwell S."/>
            <person name="Rosen B."/>
            <person name="Chan A."/>
            <person name="Zhou S."/>
            <person name="Gentzbittel L."/>
            <person name="Childs K.L."/>
            <person name="Yandell M."/>
            <person name="Gundlach H."/>
            <person name="Mayer K.F."/>
            <person name="Schwartz D.C."/>
            <person name="Town C.D."/>
        </authorList>
    </citation>
    <scope>GENOME REANNOTATION</scope>
    <source>
        <strain evidence="4 5">cv. Jemalong A17</strain>
    </source>
</reference>